<dbReference type="PANTHER" id="PTHR42878">
    <property type="entry name" value="TWO-COMPONENT HISTIDINE KINASE"/>
    <property type="match status" value="1"/>
</dbReference>
<dbReference type="InterPro" id="IPR003594">
    <property type="entry name" value="HATPase_dom"/>
</dbReference>
<evidence type="ECO:0000313" key="9">
    <source>
        <dbReference type="EMBL" id="MDQ0518544.1"/>
    </source>
</evidence>
<evidence type="ECO:0000313" key="10">
    <source>
        <dbReference type="Proteomes" id="UP001223743"/>
    </source>
</evidence>
<keyword evidence="7" id="KW-1133">Transmembrane helix</keyword>
<dbReference type="InterPro" id="IPR005467">
    <property type="entry name" value="His_kinase_dom"/>
</dbReference>
<feature type="coiled-coil region" evidence="6">
    <location>
        <begin position="210"/>
        <end position="244"/>
    </location>
</feature>
<dbReference type="PANTHER" id="PTHR42878:SF15">
    <property type="entry name" value="BACTERIOPHYTOCHROME"/>
    <property type="match status" value="1"/>
</dbReference>
<feature type="domain" description="Histidine kinase" evidence="8">
    <location>
        <begin position="251"/>
        <end position="477"/>
    </location>
</feature>
<dbReference type="InterPro" id="IPR036097">
    <property type="entry name" value="HisK_dim/P_sf"/>
</dbReference>
<accession>A0ABU0MC48</accession>
<keyword evidence="7" id="KW-0472">Membrane</keyword>
<dbReference type="SUPFAM" id="SSF47384">
    <property type="entry name" value="Homodimeric domain of signal transducing histidine kinase"/>
    <property type="match status" value="1"/>
</dbReference>
<proteinExistence type="predicted"/>
<evidence type="ECO:0000256" key="3">
    <source>
        <dbReference type="ARBA" id="ARBA00022553"/>
    </source>
</evidence>
<organism evidence="9 10">
    <name type="scientific">Kaistia geumhonensis</name>
    <dbReference type="NCBI Taxonomy" id="410839"/>
    <lineage>
        <taxon>Bacteria</taxon>
        <taxon>Pseudomonadati</taxon>
        <taxon>Pseudomonadota</taxon>
        <taxon>Alphaproteobacteria</taxon>
        <taxon>Hyphomicrobiales</taxon>
        <taxon>Kaistiaceae</taxon>
        <taxon>Kaistia</taxon>
    </lineage>
</organism>
<dbReference type="CDD" id="cd19410">
    <property type="entry name" value="HK9-like_sensor"/>
    <property type="match status" value="1"/>
</dbReference>
<dbReference type="RefSeq" id="WP_266284116.1">
    <property type="nucleotide sequence ID" value="NZ_JAPKNF010000004.1"/>
</dbReference>
<dbReference type="SUPFAM" id="SSF55874">
    <property type="entry name" value="ATPase domain of HSP90 chaperone/DNA topoisomerase II/histidine kinase"/>
    <property type="match status" value="1"/>
</dbReference>
<evidence type="ECO:0000256" key="5">
    <source>
        <dbReference type="ARBA" id="ARBA00022777"/>
    </source>
</evidence>
<dbReference type="Gene3D" id="3.30.565.10">
    <property type="entry name" value="Histidine kinase-like ATPase, C-terminal domain"/>
    <property type="match status" value="1"/>
</dbReference>
<keyword evidence="10" id="KW-1185">Reference proteome</keyword>
<name>A0ABU0MC48_9HYPH</name>
<evidence type="ECO:0000256" key="1">
    <source>
        <dbReference type="ARBA" id="ARBA00000085"/>
    </source>
</evidence>
<dbReference type="InterPro" id="IPR004358">
    <property type="entry name" value="Sig_transdc_His_kin-like_C"/>
</dbReference>
<evidence type="ECO:0000259" key="8">
    <source>
        <dbReference type="PROSITE" id="PS50109"/>
    </source>
</evidence>
<dbReference type="Pfam" id="PF00512">
    <property type="entry name" value="HisKA"/>
    <property type="match status" value="1"/>
</dbReference>
<gene>
    <name evidence="9" type="ORF">QO015_004157</name>
</gene>
<evidence type="ECO:0000256" key="2">
    <source>
        <dbReference type="ARBA" id="ARBA00012438"/>
    </source>
</evidence>
<dbReference type="PRINTS" id="PR00344">
    <property type="entry name" value="BCTRLSENSOR"/>
</dbReference>
<dbReference type="SMART" id="SM00387">
    <property type="entry name" value="HATPase_c"/>
    <property type="match status" value="1"/>
</dbReference>
<keyword evidence="6" id="KW-0175">Coiled coil</keyword>
<dbReference type="InterPro" id="IPR003661">
    <property type="entry name" value="HisK_dim/P_dom"/>
</dbReference>
<dbReference type="Proteomes" id="UP001223743">
    <property type="component" value="Unassembled WGS sequence"/>
</dbReference>
<protein>
    <recommendedName>
        <fullName evidence="2">histidine kinase</fullName>
        <ecNumber evidence="2">2.7.13.3</ecNumber>
    </recommendedName>
</protein>
<dbReference type="SMART" id="SM00388">
    <property type="entry name" value="HisKA"/>
    <property type="match status" value="1"/>
</dbReference>
<keyword evidence="7" id="KW-0812">Transmembrane</keyword>
<dbReference type="Pfam" id="PF02518">
    <property type="entry name" value="HATPase_c"/>
    <property type="match status" value="1"/>
</dbReference>
<dbReference type="CDD" id="cd00082">
    <property type="entry name" value="HisKA"/>
    <property type="match status" value="1"/>
</dbReference>
<dbReference type="InterPro" id="IPR036890">
    <property type="entry name" value="HATPase_C_sf"/>
</dbReference>
<comment type="catalytic activity">
    <reaction evidence="1">
        <text>ATP + protein L-histidine = ADP + protein N-phospho-L-histidine.</text>
        <dbReference type="EC" id="2.7.13.3"/>
    </reaction>
</comment>
<dbReference type="GO" id="GO:0016301">
    <property type="term" value="F:kinase activity"/>
    <property type="evidence" value="ECO:0007669"/>
    <property type="project" value="UniProtKB-KW"/>
</dbReference>
<dbReference type="EC" id="2.7.13.3" evidence="2"/>
<dbReference type="PROSITE" id="PS50109">
    <property type="entry name" value="HIS_KIN"/>
    <property type="match status" value="1"/>
</dbReference>
<reference evidence="9 10" key="1">
    <citation type="submission" date="2023-07" db="EMBL/GenBank/DDBJ databases">
        <title>Genomic Encyclopedia of Type Strains, Phase IV (KMG-IV): sequencing the most valuable type-strain genomes for metagenomic binning, comparative biology and taxonomic classification.</title>
        <authorList>
            <person name="Goeker M."/>
        </authorList>
    </citation>
    <scope>NUCLEOTIDE SEQUENCE [LARGE SCALE GENOMIC DNA]</scope>
    <source>
        <strain evidence="9 10">B1-1</strain>
    </source>
</reference>
<dbReference type="Gene3D" id="1.10.287.130">
    <property type="match status" value="1"/>
</dbReference>
<keyword evidence="5 9" id="KW-0418">Kinase</keyword>
<dbReference type="Pfam" id="PF05227">
    <property type="entry name" value="CHASE3"/>
    <property type="match status" value="1"/>
</dbReference>
<evidence type="ECO:0000256" key="4">
    <source>
        <dbReference type="ARBA" id="ARBA00022679"/>
    </source>
</evidence>
<feature type="transmembrane region" description="Helical" evidence="7">
    <location>
        <begin position="183"/>
        <end position="206"/>
    </location>
</feature>
<feature type="transmembrane region" description="Helical" evidence="7">
    <location>
        <begin position="12"/>
        <end position="33"/>
    </location>
</feature>
<comment type="caution">
    <text evidence="9">The sequence shown here is derived from an EMBL/GenBank/DDBJ whole genome shotgun (WGS) entry which is preliminary data.</text>
</comment>
<evidence type="ECO:0000256" key="6">
    <source>
        <dbReference type="SAM" id="Coils"/>
    </source>
</evidence>
<sequence length="488" mass="53429">MNNSRSGFFTNLILLTVGFAILAVMAGASVFLAQRAADDTRWVTHSLNVENQLSLLQLSLRRAESGQRGFMLTGDPAYLAVYQQSFDLITPRMDELSRLVADNPEQATRATRLTQIVATKHDELQRITELAQSGDSSGALAIVRDTAGLQLMADFVTVSGEMRQIEQDLLADRSARSLNTSRWLLATTLVGAIALVVLAGIAIVLIRKSNSGLVRAREQLQEANAHLEEKVTERTADLQDANDELQRFAYIVSHDLRSPLVNIMGFTGELEAIRNDMAAKASKDDPESQQIIGDFDEAVGFIKASISKMDRLINAILNLSRAGRRAFSPQEIDLGAALDTIRNAVMHQAQAADATITIGPLPTIESDRLAIDQIFSNLLDNAVKYLKPGRPGKIEVTGSERGGFVVIRVADNGRGIDPADRERVFELFRRAGVQDRPGEGIGLAHVRALVRRIGGKIRLDSEPGEGSTFTVILPRRWREETAEQKAQA</sequence>
<evidence type="ECO:0000256" key="7">
    <source>
        <dbReference type="SAM" id="Phobius"/>
    </source>
</evidence>
<dbReference type="InterPro" id="IPR050351">
    <property type="entry name" value="BphY/WalK/GraS-like"/>
</dbReference>
<keyword evidence="4" id="KW-0808">Transferase</keyword>
<dbReference type="EMBL" id="JAUSWJ010000001">
    <property type="protein sequence ID" value="MDQ0518544.1"/>
    <property type="molecule type" value="Genomic_DNA"/>
</dbReference>
<keyword evidence="3" id="KW-0597">Phosphoprotein</keyword>
<dbReference type="InterPro" id="IPR007891">
    <property type="entry name" value="CHASE3"/>
</dbReference>